<proteinExistence type="predicted"/>
<comment type="caution">
    <text evidence="1">The sequence shown here is derived from an EMBL/GenBank/DDBJ whole genome shotgun (WGS) entry which is preliminary data.</text>
</comment>
<dbReference type="RefSeq" id="WP_273910051.1">
    <property type="nucleotide sequence ID" value="NZ_JAMDGX010000020.1"/>
</dbReference>
<dbReference type="InterPro" id="IPR006311">
    <property type="entry name" value="TAT_signal"/>
</dbReference>
<organism evidence="1 2">
    <name type="scientific">Pseudomonas fontis</name>
    <dbReference type="NCBI Taxonomy" id="2942633"/>
    <lineage>
        <taxon>Bacteria</taxon>
        <taxon>Pseudomonadati</taxon>
        <taxon>Pseudomonadota</taxon>
        <taxon>Gammaproteobacteria</taxon>
        <taxon>Pseudomonadales</taxon>
        <taxon>Pseudomonadaceae</taxon>
        <taxon>Pseudomonas</taxon>
    </lineage>
</organism>
<sequence length="165" mass="18067">MTTIEPATPTLNRRSLLKFSLGATLLLNIAGCGSDIPANRYLILRDADLPMLRAIIPVIVTSNVDTLLAQLDTSLAALSPAMLKLTRQLFDVLSLPITRGPLTGIWGAWDQAEPAQVERFLKRWENSSLNLLRQGHCSLLQLVLMAWYSSPASWASCGYPGPPKI</sequence>
<evidence type="ECO:0000313" key="2">
    <source>
        <dbReference type="Proteomes" id="UP001148203"/>
    </source>
</evidence>
<dbReference type="EMBL" id="JAMDGY010000024">
    <property type="protein sequence ID" value="MDD0990905.1"/>
    <property type="molecule type" value="Genomic_DNA"/>
</dbReference>
<dbReference type="PROSITE" id="PS51318">
    <property type="entry name" value="TAT"/>
    <property type="match status" value="1"/>
</dbReference>
<reference evidence="1 2" key="1">
    <citation type="submission" date="2022-05" db="EMBL/GenBank/DDBJ databases">
        <title>Novel Pseudomonas spp. Isolated from a Rainbow Trout Aquaculture Facility.</title>
        <authorList>
            <person name="Testerman T."/>
            <person name="Graf J."/>
        </authorList>
    </citation>
    <scope>NUCLEOTIDE SEQUENCE [LARGE SCALE GENOMIC DNA]</scope>
    <source>
        <strain evidence="1 2">ID681</strain>
    </source>
</reference>
<accession>A0ABT5NRW1</accession>
<keyword evidence="2" id="KW-1185">Reference proteome</keyword>
<protein>
    <submittedName>
        <fullName evidence="1">Twin-arginine translocation pathway signal protein</fullName>
    </submittedName>
</protein>
<gene>
    <name evidence="1" type="ORF">M5G11_10195</name>
</gene>
<dbReference type="Proteomes" id="UP001148203">
    <property type="component" value="Unassembled WGS sequence"/>
</dbReference>
<evidence type="ECO:0000313" key="1">
    <source>
        <dbReference type="EMBL" id="MDD0990905.1"/>
    </source>
</evidence>
<name>A0ABT5NRW1_9PSED</name>